<dbReference type="InterPro" id="IPR023064">
    <property type="entry name" value="D-ribose_pyranase"/>
</dbReference>
<dbReference type="RefSeq" id="WP_157391483.1">
    <property type="nucleotide sequence ID" value="NZ_WRPP01000007.1"/>
</dbReference>
<dbReference type="NCBIfam" id="NF008761">
    <property type="entry name" value="PRK11797.1"/>
    <property type="match status" value="1"/>
</dbReference>
<proteinExistence type="predicted"/>
<accession>A0A7K1V5K9</accession>
<dbReference type="Proteomes" id="UP000466794">
    <property type="component" value="Unassembled WGS sequence"/>
</dbReference>
<keyword evidence="3" id="KW-0963">Cytoplasm</keyword>
<comment type="caution">
    <text evidence="6">The sequence shown here is derived from an EMBL/GenBank/DDBJ whole genome shotgun (WGS) entry which is preliminary data.</text>
</comment>
<evidence type="ECO:0000256" key="1">
    <source>
        <dbReference type="ARBA" id="ARBA00000223"/>
    </source>
</evidence>
<dbReference type="Pfam" id="PF05025">
    <property type="entry name" value="RbsD_FucU"/>
    <property type="match status" value="1"/>
</dbReference>
<dbReference type="SUPFAM" id="SSF102546">
    <property type="entry name" value="RbsD-like"/>
    <property type="match status" value="1"/>
</dbReference>
<dbReference type="Gene3D" id="3.40.1650.10">
    <property type="entry name" value="RbsD-like domain"/>
    <property type="match status" value="1"/>
</dbReference>
<dbReference type="PANTHER" id="PTHR37831">
    <property type="entry name" value="D-RIBOSE PYRANASE"/>
    <property type="match status" value="1"/>
</dbReference>
<dbReference type="GO" id="GO:0016872">
    <property type="term" value="F:intramolecular lyase activity"/>
    <property type="evidence" value="ECO:0007669"/>
    <property type="project" value="InterPro"/>
</dbReference>
<keyword evidence="7" id="KW-1185">Reference proteome</keyword>
<dbReference type="InterPro" id="IPR007721">
    <property type="entry name" value="RbsD_FucU"/>
</dbReference>
<dbReference type="PANTHER" id="PTHR37831:SF1">
    <property type="entry name" value="D-RIBOSE PYRANASE"/>
    <property type="match status" value="1"/>
</dbReference>
<keyword evidence="5" id="KW-0119">Carbohydrate metabolism</keyword>
<evidence type="ECO:0000256" key="2">
    <source>
        <dbReference type="ARBA" id="ARBA00012862"/>
    </source>
</evidence>
<sequence>MRADGLWHPRLMQILTGLGHTDTIVVADAGLPVPPGVEQIDLLWRRGEPGFLPVLRLILAEGVFESATRATELTDEATLDGMAAALAGIPITALTHEELKRRTAHARVIVRTGADTPYANVVLHAGVPF</sequence>
<gene>
    <name evidence="6" type="primary">rbsD</name>
    <name evidence="6" type="ORF">GPX89_32335</name>
</gene>
<reference evidence="6 7" key="1">
    <citation type="submission" date="2019-12" db="EMBL/GenBank/DDBJ databases">
        <title>Nocardia sp. nov. ET3-3 isolated from soil.</title>
        <authorList>
            <person name="Kanchanasin P."/>
            <person name="Tanasupawat S."/>
            <person name="Yuki M."/>
            <person name="Kudo T."/>
        </authorList>
    </citation>
    <scope>NUCLEOTIDE SEQUENCE [LARGE SCALE GENOMIC DNA]</scope>
    <source>
        <strain evidence="6 7">ET3-3</strain>
    </source>
</reference>
<dbReference type="GO" id="GO:0048029">
    <property type="term" value="F:monosaccharide binding"/>
    <property type="evidence" value="ECO:0007669"/>
    <property type="project" value="InterPro"/>
</dbReference>
<evidence type="ECO:0000256" key="4">
    <source>
        <dbReference type="ARBA" id="ARBA00023235"/>
    </source>
</evidence>
<dbReference type="EMBL" id="WRPP01000007">
    <property type="protein sequence ID" value="MVU81914.1"/>
    <property type="molecule type" value="Genomic_DNA"/>
</dbReference>
<dbReference type="GO" id="GO:0062193">
    <property type="term" value="F:D-ribose pyranase activity"/>
    <property type="evidence" value="ECO:0007669"/>
    <property type="project" value="UniProtKB-EC"/>
</dbReference>
<evidence type="ECO:0000313" key="7">
    <source>
        <dbReference type="Proteomes" id="UP000466794"/>
    </source>
</evidence>
<evidence type="ECO:0000313" key="6">
    <source>
        <dbReference type="EMBL" id="MVU81914.1"/>
    </source>
</evidence>
<organism evidence="6 7">
    <name type="scientific">Nocardia terrae</name>
    <dbReference type="NCBI Taxonomy" id="2675851"/>
    <lineage>
        <taxon>Bacteria</taxon>
        <taxon>Bacillati</taxon>
        <taxon>Actinomycetota</taxon>
        <taxon>Actinomycetes</taxon>
        <taxon>Mycobacteriales</taxon>
        <taxon>Nocardiaceae</taxon>
        <taxon>Nocardia</taxon>
    </lineage>
</organism>
<dbReference type="InterPro" id="IPR023750">
    <property type="entry name" value="RbsD-like_sf"/>
</dbReference>
<dbReference type="GO" id="GO:0019303">
    <property type="term" value="P:D-ribose catabolic process"/>
    <property type="evidence" value="ECO:0007669"/>
    <property type="project" value="TreeGrafter"/>
</dbReference>
<comment type="catalytic activity">
    <reaction evidence="1">
        <text>beta-D-ribopyranose = beta-D-ribofuranose</text>
        <dbReference type="Rhea" id="RHEA:25432"/>
        <dbReference type="ChEBI" id="CHEBI:27476"/>
        <dbReference type="ChEBI" id="CHEBI:47002"/>
        <dbReference type="EC" id="5.4.99.62"/>
    </reaction>
</comment>
<dbReference type="AlphaFoldDB" id="A0A7K1V5K9"/>
<evidence type="ECO:0000256" key="5">
    <source>
        <dbReference type="ARBA" id="ARBA00023277"/>
    </source>
</evidence>
<name>A0A7K1V5K9_9NOCA</name>
<keyword evidence="4 6" id="KW-0413">Isomerase</keyword>
<dbReference type="GO" id="GO:0005829">
    <property type="term" value="C:cytosol"/>
    <property type="evidence" value="ECO:0007669"/>
    <property type="project" value="TreeGrafter"/>
</dbReference>
<evidence type="ECO:0000256" key="3">
    <source>
        <dbReference type="ARBA" id="ARBA00022490"/>
    </source>
</evidence>
<dbReference type="EC" id="5.4.99.62" evidence="2"/>
<protein>
    <recommendedName>
        <fullName evidence="2">D-ribose pyranase</fullName>
        <ecNumber evidence="2">5.4.99.62</ecNumber>
    </recommendedName>
</protein>